<evidence type="ECO:0000313" key="5">
    <source>
        <dbReference type="EMBL" id="GLK87437.1"/>
    </source>
</evidence>
<reference evidence="5" key="1">
    <citation type="journal article" date="2014" name="Int. J. Syst. Evol. Microbiol.">
        <title>Complete genome sequence of Corynebacterium casei LMG S-19264T (=DSM 44701T), isolated from a smear-ripened cheese.</title>
        <authorList>
            <consortium name="US DOE Joint Genome Institute (JGI-PGF)"/>
            <person name="Walter F."/>
            <person name="Albersmeier A."/>
            <person name="Kalinowski J."/>
            <person name="Ruckert C."/>
        </authorList>
    </citation>
    <scope>NUCLEOTIDE SEQUENCE</scope>
    <source>
        <strain evidence="5">VKM B-2935</strain>
    </source>
</reference>
<dbReference type="Proteomes" id="UP001143328">
    <property type="component" value="Unassembled WGS sequence"/>
</dbReference>
<keyword evidence="6" id="KW-1185">Reference proteome</keyword>
<evidence type="ECO:0000313" key="6">
    <source>
        <dbReference type="Proteomes" id="UP001143328"/>
    </source>
</evidence>
<keyword evidence="3 5" id="KW-0418">Kinase</keyword>
<dbReference type="Pfam" id="PF07804">
    <property type="entry name" value="HipA_C"/>
    <property type="match status" value="1"/>
</dbReference>
<dbReference type="GO" id="GO:0005829">
    <property type="term" value="C:cytosol"/>
    <property type="evidence" value="ECO:0007669"/>
    <property type="project" value="TreeGrafter"/>
</dbReference>
<gene>
    <name evidence="5" type="ORF">GCM10017655_04990</name>
</gene>
<evidence type="ECO:0000256" key="3">
    <source>
        <dbReference type="ARBA" id="ARBA00022777"/>
    </source>
</evidence>
<evidence type="ECO:0000256" key="1">
    <source>
        <dbReference type="ARBA" id="ARBA00010164"/>
    </source>
</evidence>
<comment type="similarity">
    <text evidence="1">Belongs to the HipA Ser/Thr kinase family.</text>
</comment>
<keyword evidence="2" id="KW-0808">Transferase</keyword>
<dbReference type="PANTHER" id="PTHR37419">
    <property type="entry name" value="SERINE/THREONINE-PROTEIN KINASE TOXIN HIPA"/>
    <property type="match status" value="1"/>
</dbReference>
<sequence>MKLTVQVHDNGEWKDAFWVKFNYPENGLASSTSYGYAPPYVVDHLDESLSRFEGAVSYRYPISFNDDTKTPAPAFLHDIAPAGAARQSLLRRLGPEKPEGQSADVFLLGRCTPAPIGNLRIKESAAYIQQFPPVGFSQAEVIELNTAFVEHAYDQGAAIGGASGAGGAAPKILMTQDAEGMLHPDASLPDEDARMHWFIKFPRGKATREDIAILRSEFLYYRAINQLGLDTISTEGLSYFESERPSLWMKRFDREIHADGVRRLAVESVYSLAGVVTPGQHMQHEQVVKILAAMWTYAGQQEEIPALLSEYLRRDLLNRILGNTDNHGRNTSVIREKGRFRLAPIYDLAPMAMDSEVITRTTKWNASIERGGLTDWVGACMALSEYAEPDALLEQLKADASLFMNLPDILQPDLPAEAWRHPGIHLARLEDRLTAWGLL</sequence>
<reference evidence="5" key="2">
    <citation type="submission" date="2023-01" db="EMBL/GenBank/DDBJ databases">
        <authorList>
            <person name="Sun Q."/>
            <person name="Evtushenko L."/>
        </authorList>
    </citation>
    <scope>NUCLEOTIDE SEQUENCE</scope>
    <source>
        <strain evidence="5">VKM B-2935</strain>
    </source>
</reference>
<dbReference type="InterPro" id="IPR052028">
    <property type="entry name" value="HipA_Ser/Thr_kinase"/>
</dbReference>
<dbReference type="EMBL" id="BSFN01000001">
    <property type="protein sequence ID" value="GLK87437.1"/>
    <property type="molecule type" value="Genomic_DNA"/>
</dbReference>
<protein>
    <submittedName>
        <fullName evidence="5">Phosphatidylinositol kinase</fullName>
    </submittedName>
</protein>
<feature type="domain" description="HipA-like C-terminal" evidence="4">
    <location>
        <begin position="165"/>
        <end position="356"/>
    </location>
</feature>
<dbReference type="PANTHER" id="PTHR37419:SF8">
    <property type="entry name" value="TOXIN YJJJ"/>
    <property type="match status" value="1"/>
</dbReference>
<dbReference type="RefSeq" id="WP_309298738.1">
    <property type="nucleotide sequence ID" value="NZ_BSFN01000001.1"/>
</dbReference>
<dbReference type="InterPro" id="IPR012893">
    <property type="entry name" value="HipA-like_C"/>
</dbReference>
<dbReference type="Gene3D" id="1.10.1070.20">
    <property type="match status" value="1"/>
</dbReference>
<organism evidence="5 6">
    <name type="scientific">Pseudomonas turukhanskensis</name>
    <dbReference type="NCBI Taxonomy" id="1806536"/>
    <lineage>
        <taxon>Bacteria</taxon>
        <taxon>Pseudomonadati</taxon>
        <taxon>Pseudomonadota</taxon>
        <taxon>Gammaproteobacteria</taxon>
        <taxon>Pseudomonadales</taxon>
        <taxon>Pseudomonadaceae</taxon>
        <taxon>Pseudomonas</taxon>
    </lineage>
</organism>
<dbReference type="InterPro" id="IPR016869">
    <property type="entry name" value="UCP028135_HipA-like"/>
</dbReference>
<accession>A0A9W6K282</accession>
<dbReference type="PIRSF" id="PIRSF028135">
    <property type="entry name" value="UCP028135_HipA-like"/>
    <property type="match status" value="1"/>
</dbReference>
<name>A0A9W6K282_9PSED</name>
<dbReference type="GO" id="GO:0004674">
    <property type="term" value="F:protein serine/threonine kinase activity"/>
    <property type="evidence" value="ECO:0007669"/>
    <property type="project" value="TreeGrafter"/>
</dbReference>
<evidence type="ECO:0000256" key="2">
    <source>
        <dbReference type="ARBA" id="ARBA00022679"/>
    </source>
</evidence>
<comment type="caution">
    <text evidence="5">The sequence shown here is derived from an EMBL/GenBank/DDBJ whole genome shotgun (WGS) entry which is preliminary data.</text>
</comment>
<evidence type="ECO:0000259" key="4">
    <source>
        <dbReference type="Pfam" id="PF07804"/>
    </source>
</evidence>
<proteinExistence type="inferred from homology"/>
<dbReference type="AlphaFoldDB" id="A0A9W6K282"/>